<feature type="transmembrane region" description="Helical" evidence="5">
    <location>
        <begin position="139"/>
        <end position="159"/>
    </location>
</feature>
<dbReference type="InterPro" id="IPR000620">
    <property type="entry name" value="EamA_dom"/>
</dbReference>
<keyword evidence="8" id="KW-1185">Reference proteome</keyword>
<sequence>MPGASTGAETETIRKAGPLDITALVTVAMIWASAFIAIKVAVPETGPLWLAASRVAIGALVLAPYALWRGLVLPQTLRIWALVILMALFNVVVPFFLISWAGLTIDAGMMALLMGTGPFMALIGSHFFTHDDKINALKLIAVALGFSGVFVLVGGGALGQFGSTYVLAQLATLAGSLCYATSGLIVRRIPMPPTRLAFLTLCISAAILIAAALIVDGVPDALPGASALWALIYLGAFPTGLAYVMRYQLIRAIGFSTFALSIYMIPPFGVLLGFVILGEALQLKVIIALALILAGLYFARRGSGAAAPPSGPAR</sequence>
<evidence type="ECO:0000259" key="6">
    <source>
        <dbReference type="Pfam" id="PF00892"/>
    </source>
</evidence>
<comment type="subcellular location">
    <subcellularLocation>
        <location evidence="1">Membrane</location>
        <topology evidence="1">Multi-pass membrane protein</topology>
    </subcellularLocation>
</comment>
<dbReference type="SUPFAM" id="SSF103481">
    <property type="entry name" value="Multidrug resistance efflux transporter EmrE"/>
    <property type="match status" value="2"/>
</dbReference>
<protein>
    <submittedName>
        <fullName evidence="7">DMT family transporter</fullName>
    </submittedName>
</protein>
<gene>
    <name evidence="7" type="ORF">E0E05_10080</name>
</gene>
<feature type="transmembrane region" description="Helical" evidence="5">
    <location>
        <begin position="196"/>
        <end position="215"/>
    </location>
</feature>
<dbReference type="KEGG" id="rpod:E0E05_10080"/>
<dbReference type="Pfam" id="PF00892">
    <property type="entry name" value="EamA"/>
    <property type="match status" value="2"/>
</dbReference>
<evidence type="ECO:0000256" key="2">
    <source>
        <dbReference type="ARBA" id="ARBA00022692"/>
    </source>
</evidence>
<evidence type="ECO:0000313" key="8">
    <source>
        <dbReference type="Proteomes" id="UP000293719"/>
    </source>
</evidence>
<name>A0A4P6V4H9_9HYPH</name>
<reference evidence="7 8" key="1">
    <citation type="journal article" date="2017" name="Int. J. Syst. Evol. Microbiol.">
        <title>Roseitalea porphyridii gen. nov., sp. nov., isolated from a red alga, and reclassification of Hoeflea suaedae Chung et al. 2013 as Pseudohoeflea suaedae gen. nov., comb. nov.</title>
        <authorList>
            <person name="Hyeon J.W."/>
            <person name="Jeong S.E."/>
            <person name="Baek K."/>
            <person name="Jeon C.O."/>
        </authorList>
    </citation>
    <scope>NUCLEOTIDE SEQUENCE [LARGE SCALE GENOMIC DNA]</scope>
    <source>
        <strain evidence="7 8">MA7-20</strain>
    </source>
</reference>
<dbReference type="GO" id="GO:0016020">
    <property type="term" value="C:membrane"/>
    <property type="evidence" value="ECO:0007669"/>
    <property type="project" value="UniProtKB-SubCell"/>
</dbReference>
<feature type="transmembrane region" description="Helical" evidence="5">
    <location>
        <begin position="165"/>
        <end position="184"/>
    </location>
</feature>
<keyword evidence="3 5" id="KW-1133">Transmembrane helix</keyword>
<feature type="transmembrane region" description="Helical" evidence="5">
    <location>
        <begin position="252"/>
        <end position="275"/>
    </location>
</feature>
<dbReference type="InterPro" id="IPR050638">
    <property type="entry name" value="AA-Vitamin_Transporters"/>
</dbReference>
<accession>A0A4P6V4H9</accession>
<dbReference type="AlphaFoldDB" id="A0A4P6V4H9"/>
<dbReference type="InterPro" id="IPR037185">
    <property type="entry name" value="EmrE-like"/>
</dbReference>
<keyword evidence="4 5" id="KW-0472">Membrane</keyword>
<feature type="transmembrane region" description="Helical" evidence="5">
    <location>
        <begin position="281"/>
        <end position="299"/>
    </location>
</feature>
<evidence type="ECO:0000256" key="5">
    <source>
        <dbReference type="SAM" id="Phobius"/>
    </source>
</evidence>
<feature type="transmembrane region" description="Helical" evidence="5">
    <location>
        <begin position="107"/>
        <end position="127"/>
    </location>
</feature>
<keyword evidence="2 5" id="KW-0812">Transmembrane</keyword>
<evidence type="ECO:0000256" key="1">
    <source>
        <dbReference type="ARBA" id="ARBA00004141"/>
    </source>
</evidence>
<organism evidence="7 8">
    <name type="scientific">Roseitalea porphyridii</name>
    <dbReference type="NCBI Taxonomy" id="1852022"/>
    <lineage>
        <taxon>Bacteria</taxon>
        <taxon>Pseudomonadati</taxon>
        <taxon>Pseudomonadota</taxon>
        <taxon>Alphaproteobacteria</taxon>
        <taxon>Hyphomicrobiales</taxon>
        <taxon>Ahrensiaceae</taxon>
        <taxon>Roseitalea</taxon>
    </lineage>
</organism>
<dbReference type="Proteomes" id="UP000293719">
    <property type="component" value="Chromosome"/>
</dbReference>
<evidence type="ECO:0000256" key="4">
    <source>
        <dbReference type="ARBA" id="ARBA00023136"/>
    </source>
</evidence>
<dbReference type="PANTHER" id="PTHR32322:SF9">
    <property type="entry name" value="AMINO-ACID METABOLITE EFFLUX PUMP-RELATED"/>
    <property type="match status" value="1"/>
</dbReference>
<proteinExistence type="predicted"/>
<evidence type="ECO:0000256" key="3">
    <source>
        <dbReference type="ARBA" id="ARBA00022989"/>
    </source>
</evidence>
<feature type="domain" description="EamA" evidence="6">
    <location>
        <begin position="22"/>
        <end position="153"/>
    </location>
</feature>
<feature type="transmembrane region" description="Helical" evidence="5">
    <location>
        <begin position="48"/>
        <end position="67"/>
    </location>
</feature>
<dbReference type="EMBL" id="CP036532">
    <property type="protein sequence ID" value="QBK32352.1"/>
    <property type="molecule type" value="Genomic_DNA"/>
</dbReference>
<evidence type="ECO:0000313" key="7">
    <source>
        <dbReference type="EMBL" id="QBK32352.1"/>
    </source>
</evidence>
<dbReference type="OrthoDB" id="9810556at2"/>
<dbReference type="PANTHER" id="PTHR32322">
    <property type="entry name" value="INNER MEMBRANE TRANSPORTER"/>
    <property type="match status" value="1"/>
</dbReference>
<feature type="domain" description="EamA" evidence="6">
    <location>
        <begin position="169"/>
        <end position="299"/>
    </location>
</feature>
<feature type="transmembrane region" description="Helical" evidence="5">
    <location>
        <begin position="79"/>
        <end position="101"/>
    </location>
</feature>
<feature type="transmembrane region" description="Helical" evidence="5">
    <location>
        <begin position="227"/>
        <end position="245"/>
    </location>
</feature>
<feature type="transmembrane region" description="Helical" evidence="5">
    <location>
        <begin position="21"/>
        <end position="42"/>
    </location>
</feature>